<reference evidence="2" key="1">
    <citation type="submission" date="2016-11" db="EMBL/GenBank/DDBJ databases">
        <authorList>
            <person name="Varghese N."/>
            <person name="Submissions S."/>
        </authorList>
    </citation>
    <scope>NUCLEOTIDE SEQUENCE [LARGE SCALE GENOMIC DNA]</scope>
    <source>
        <strain evidence="2">DX253</strain>
    </source>
</reference>
<dbReference type="Proteomes" id="UP000184203">
    <property type="component" value="Unassembled WGS sequence"/>
</dbReference>
<evidence type="ECO:0000313" key="1">
    <source>
        <dbReference type="EMBL" id="SHL39280.1"/>
    </source>
</evidence>
<name>A0A1M7A9A8_HALPU</name>
<dbReference type="AlphaFoldDB" id="A0A1M7A9A8"/>
<organism evidence="1 2">
    <name type="scientific">Haladaptatus paucihalophilus DX253</name>
    <dbReference type="NCBI Taxonomy" id="797209"/>
    <lineage>
        <taxon>Archaea</taxon>
        <taxon>Methanobacteriati</taxon>
        <taxon>Methanobacteriota</taxon>
        <taxon>Stenosarchaea group</taxon>
        <taxon>Halobacteria</taxon>
        <taxon>Halobacteriales</taxon>
        <taxon>Haladaptataceae</taxon>
        <taxon>Haladaptatus</taxon>
    </lineage>
</organism>
<sequence length="47" mass="5169">MTGTQKSISAVLTNYFFARLTVVLEIEAMHNVGIRGLAQHVHRVTSA</sequence>
<accession>A0A1M7A9A8</accession>
<protein>
    <submittedName>
        <fullName evidence="1">Uncharacterized protein</fullName>
    </submittedName>
</protein>
<proteinExistence type="predicted"/>
<dbReference type="EMBL" id="FRAN01000006">
    <property type="protein sequence ID" value="SHL39280.1"/>
    <property type="molecule type" value="Genomic_DNA"/>
</dbReference>
<evidence type="ECO:0000313" key="2">
    <source>
        <dbReference type="Proteomes" id="UP000184203"/>
    </source>
</evidence>
<gene>
    <name evidence="1" type="ORF">SAMN05444342_3760</name>
</gene>
<keyword evidence="2" id="KW-1185">Reference proteome</keyword>